<keyword evidence="2" id="KW-1133">Transmembrane helix</keyword>
<evidence type="ECO:0000313" key="4">
    <source>
        <dbReference type="Proteomes" id="UP000467840"/>
    </source>
</evidence>
<accession>A0A6A6KDC4</accession>
<sequence>MEEIKSFESQQMMSTFQHEASRDNEMKPMDSHFQQVNDEGIVTEQSNNMKILEMLDALIITEGATLERLVVMRFLIAVTVIMRQRLVISLPLLYYGIIYQFVCVAFYNNKDPAWL</sequence>
<evidence type="ECO:0000313" key="3">
    <source>
        <dbReference type="EMBL" id="KAF2286920.1"/>
    </source>
</evidence>
<keyword evidence="4" id="KW-1185">Reference proteome</keyword>
<name>A0A6A6KDC4_HEVBR</name>
<proteinExistence type="predicted"/>
<organism evidence="3 4">
    <name type="scientific">Hevea brasiliensis</name>
    <name type="common">Para rubber tree</name>
    <name type="synonym">Siphonia brasiliensis</name>
    <dbReference type="NCBI Taxonomy" id="3981"/>
    <lineage>
        <taxon>Eukaryota</taxon>
        <taxon>Viridiplantae</taxon>
        <taxon>Streptophyta</taxon>
        <taxon>Embryophyta</taxon>
        <taxon>Tracheophyta</taxon>
        <taxon>Spermatophyta</taxon>
        <taxon>Magnoliopsida</taxon>
        <taxon>eudicotyledons</taxon>
        <taxon>Gunneridae</taxon>
        <taxon>Pentapetalae</taxon>
        <taxon>rosids</taxon>
        <taxon>fabids</taxon>
        <taxon>Malpighiales</taxon>
        <taxon>Euphorbiaceae</taxon>
        <taxon>Crotonoideae</taxon>
        <taxon>Micrandreae</taxon>
        <taxon>Hevea</taxon>
    </lineage>
</organism>
<feature type="compositionally biased region" description="Polar residues" evidence="1">
    <location>
        <begin position="7"/>
        <end position="18"/>
    </location>
</feature>
<dbReference type="Proteomes" id="UP000467840">
    <property type="component" value="Chromosome 3"/>
</dbReference>
<dbReference type="AlphaFoldDB" id="A0A6A6KDC4"/>
<feature type="region of interest" description="Disordered" evidence="1">
    <location>
        <begin position="1"/>
        <end position="24"/>
    </location>
</feature>
<comment type="caution">
    <text evidence="3">The sequence shown here is derived from an EMBL/GenBank/DDBJ whole genome shotgun (WGS) entry which is preliminary data.</text>
</comment>
<keyword evidence="2" id="KW-0472">Membrane</keyword>
<reference evidence="3 4" key="1">
    <citation type="journal article" date="2020" name="Mol. Plant">
        <title>The Chromosome-Based Rubber Tree Genome Provides New Insights into Spurge Genome Evolution and Rubber Biosynthesis.</title>
        <authorList>
            <person name="Liu J."/>
            <person name="Shi C."/>
            <person name="Shi C.C."/>
            <person name="Li W."/>
            <person name="Zhang Q.J."/>
            <person name="Zhang Y."/>
            <person name="Li K."/>
            <person name="Lu H.F."/>
            <person name="Shi C."/>
            <person name="Zhu S.T."/>
            <person name="Xiao Z.Y."/>
            <person name="Nan H."/>
            <person name="Yue Y."/>
            <person name="Zhu X.G."/>
            <person name="Wu Y."/>
            <person name="Hong X.N."/>
            <person name="Fan G.Y."/>
            <person name="Tong Y."/>
            <person name="Zhang D."/>
            <person name="Mao C.L."/>
            <person name="Liu Y.L."/>
            <person name="Hao S.J."/>
            <person name="Liu W.Q."/>
            <person name="Lv M.Q."/>
            <person name="Zhang H.B."/>
            <person name="Liu Y."/>
            <person name="Hu-Tang G.R."/>
            <person name="Wang J.P."/>
            <person name="Wang J.H."/>
            <person name="Sun Y.H."/>
            <person name="Ni S.B."/>
            <person name="Chen W.B."/>
            <person name="Zhang X.C."/>
            <person name="Jiao Y.N."/>
            <person name="Eichler E.E."/>
            <person name="Li G.H."/>
            <person name="Liu X."/>
            <person name="Gao L.Z."/>
        </authorList>
    </citation>
    <scope>NUCLEOTIDE SEQUENCE [LARGE SCALE GENOMIC DNA]</scope>
    <source>
        <strain evidence="4">cv. GT1</strain>
        <tissue evidence="3">Leaf</tissue>
    </source>
</reference>
<evidence type="ECO:0000256" key="1">
    <source>
        <dbReference type="SAM" id="MobiDB-lite"/>
    </source>
</evidence>
<evidence type="ECO:0000256" key="2">
    <source>
        <dbReference type="SAM" id="Phobius"/>
    </source>
</evidence>
<keyword evidence="2" id="KW-0812">Transmembrane</keyword>
<protein>
    <submittedName>
        <fullName evidence="3">Uncharacterized protein</fullName>
    </submittedName>
</protein>
<feature type="transmembrane region" description="Helical" evidence="2">
    <location>
        <begin position="86"/>
        <end position="107"/>
    </location>
</feature>
<dbReference type="EMBL" id="JAAGAX010000017">
    <property type="protein sequence ID" value="KAF2286920.1"/>
    <property type="molecule type" value="Genomic_DNA"/>
</dbReference>
<gene>
    <name evidence="3" type="ORF">GH714_035453</name>
</gene>